<keyword evidence="2" id="KW-0812">Transmembrane</keyword>
<name>A0ABS3VPN6_MICEH</name>
<evidence type="ECO:0000256" key="2">
    <source>
        <dbReference type="SAM" id="Phobius"/>
    </source>
</evidence>
<protein>
    <recommendedName>
        <fullName evidence="5">Low temperature requirement A protein (LtrA)</fullName>
    </recommendedName>
</protein>
<gene>
    <name evidence="3" type="ORF">GSF22_10985</name>
</gene>
<feature type="transmembrane region" description="Helical" evidence="2">
    <location>
        <begin position="39"/>
        <end position="60"/>
    </location>
</feature>
<feature type="region of interest" description="Disordered" evidence="1">
    <location>
        <begin position="92"/>
        <end position="127"/>
    </location>
</feature>
<proteinExistence type="predicted"/>
<feature type="compositionally biased region" description="Basic and acidic residues" evidence="1">
    <location>
        <begin position="98"/>
        <end position="113"/>
    </location>
</feature>
<comment type="caution">
    <text evidence="3">The sequence shown here is derived from an EMBL/GenBank/DDBJ whole genome shotgun (WGS) entry which is preliminary data.</text>
</comment>
<keyword evidence="2" id="KW-0472">Membrane</keyword>
<dbReference type="EMBL" id="WVUH01000071">
    <property type="protein sequence ID" value="MBO4206521.1"/>
    <property type="molecule type" value="Genomic_DNA"/>
</dbReference>
<dbReference type="RefSeq" id="WP_208813425.1">
    <property type="nucleotide sequence ID" value="NZ_WVUH01000071.1"/>
</dbReference>
<feature type="compositionally biased region" description="Gly residues" evidence="1">
    <location>
        <begin position="118"/>
        <end position="127"/>
    </location>
</feature>
<reference evidence="3 4" key="1">
    <citation type="submission" date="2019-12" db="EMBL/GenBank/DDBJ databases">
        <title>Whole genome sequencing of endophytic Actinobacterium Micromonospora sp. MPMI6T.</title>
        <authorList>
            <person name="Evv R."/>
            <person name="Podile A.R."/>
        </authorList>
    </citation>
    <scope>NUCLEOTIDE SEQUENCE [LARGE SCALE GENOMIC DNA]</scope>
    <source>
        <strain evidence="3 4">MPMI6</strain>
    </source>
</reference>
<evidence type="ECO:0000313" key="4">
    <source>
        <dbReference type="Proteomes" id="UP000823521"/>
    </source>
</evidence>
<sequence length="127" mass="13164">MRIDPWQVPVFVMAGIILVELTIGTLLRSWGDGPAKTRARTVALGLLATLVLMILVMALGPSLADQLASVAAAVAGMVALWLTWRSYQATVTAGTPDPPRDAVPDQPTEDPHPTADAGGDGQPPGSA</sequence>
<organism evidence="3 4">
    <name type="scientific">Micromonospora echinofusca</name>
    <dbReference type="NCBI Taxonomy" id="47858"/>
    <lineage>
        <taxon>Bacteria</taxon>
        <taxon>Bacillati</taxon>
        <taxon>Actinomycetota</taxon>
        <taxon>Actinomycetes</taxon>
        <taxon>Micromonosporales</taxon>
        <taxon>Micromonosporaceae</taxon>
        <taxon>Micromonospora</taxon>
    </lineage>
</organism>
<feature type="transmembrane region" description="Helical" evidence="2">
    <location>
        <begin position="66"/>
        <end position="84"/>
    </location>
</feature>
<dbReference type="Proteomes" id="UP000823521">
    <property type="component" value="Unassembled WGS sequence"/>
</dbReference>
<keyword evidence="4" id="KW-1185">Reference proteome</keyword>
<evidence type="ECO:0000313" key="3">
    <source>
        <dbReference type="EMBL" id="MBO4206521.1"/>
    </source>
</evidence>
<feature type="transmembrane region" description="Helical" evidence="2">
    <location>
        <begin position="6"/>
        <end position="27"/>
    </location>
</feature>
<evidence type="ECO:0000256" key="1">
    <source>
        <dbReference type="SAM" id="MobiDB-lite"/>
    </source>
</evidence>
<keyword evidence="2" id="KW-1133">Transmembrane helix</keyword>
<evidence type="ECO:0008006" key="5">
    <source>
        <dbReference type="Google" id="ProtNLM"/>
    </source>
</evidence>
<accession>A0ABS3VPN6</accession>